<feature type="transmembrane region" description="Helical" evidence="7">
    <location>
        <begin position="277"/>
        <end position="297"/>
    </location>
</feature>
<feature type="transmembrane region" description="Helical" evidence="7">
    <location>
        <begin position="114"/>
        <end position="135"/>
    </location>
</feature>
<dbReference type="PRINTS" id="PR00173">
    <property type="entry name" value="EDTRNSPORT"/>
</dbReference>
<feature type="transmembrane region" description="Helical" evidence="7">
    <location>
        <begin position="417"/>
        <end position="437"/>
    </location>
</feature>
<feature type="transmembrane region" description="Helical" evidence="7">
    <location>
        <begin position="21"/>
        <end position="45"/>
    </location>
</feature>
<feature type="domain" description="Major facilitator superfamily (MFS) profile" evidence="8">
    <location>
        <begin position="23"/>
        <end position="501"/>
    </location>
</feature>
<name>A0ABR9J8G6_9MICC</name>
<feature type="transmembrane region" description="Helical" evidence="7">
    <location>
        <begin position="238"/>
        <end position="256"/>
    </location>
</feature>
<keyword evidence="4 7" id="KW-0812">Transmembrane</keyword>
<sequence length="513" mass="53068">MMTLPSLHASLGQTLTAWQRWTMLAIVSSALLLIALDNTILYTALPTLTTELGASSSAQLWIINAYPLVIAGLLPGSGALGDRFGHKRIFQVGLGIFGVASTLAAFSGTSEMLIASRALLAVGAAAMMPATLALIRLTFAVERERNLAIAIWAAVATVGMALGPIVSGVLLEFFWWGSVFLVNVPIVIAALVLMLVVGPANISNPRRRWDWLSSAQVMVGLTAAVLAIKTIAATPVNWPLFVVSTVVAVVMLTVFGRRQVRLNRTSEPLVDFSIFRNRGFSGGVIAAGASIFAIVGVQLGTTQRFQLVEGFSPLDAGLIVSALAVGSMPFALFGGAILHRSGLLTLIGGGMALAAVGAGGAIFATLADSLLWLVISFVVLGAGLGASMSVASTAIMGNVPPRRAGMAASIEEVSYEFGGLVGVALLGSLITFVYTRVLVLPAGAEEFAGQAPAAVLESGSAPAMGAAAEAFDTAYLAVLIGVALIMLLATIASSWMLRRYTPGSESQAYPGNH</sequence>
<evidence type="ECO:0000259" key="8">
    <source>
        <dbReference type="PROSITE" id="PS50850"/>
    </source>
</evidence>
<dbReference type="Proteomes" id="UP000636579">
    <property type="component" value="Unassembled WGS sequence"/>
</dbReference>
<keyword evidence="3" id="KW-1003">Cell membrane</keyword>
<keyword evidence="2" id="KW-0813">Transport</keyword>
<feature type="transmembrane region" description="Helical" evidence="7">
    <location>
        <begin position="209"/>
        <end position="232"/>
    </location>
</feature>
<dbReference type="InterPro" id="IPR036259">
    <property type="entry name" value="MFS_trans_sf"/>
</dbReference>
<evidence type="ECO:0000313" key="9">
    <source>
        <dbReference type="EMBL" id="MBE1515200.1"/>
    </source>
</evidence>
<feature type="transmembrane region" description="Helical" evidence="7">
    <location>
        <begin position="474"/>
        <end position="497"/>
    </location>
</feature>
<evidence type="ECO:0000256" key="1">
    <source>
        <dbReference type="ARBA" id="ARBA00004651"/>
    </source>
</evidence>
<feature type="transmembrane region" description="Helical" evidence="7">
    <location>
        <begin position="370"/>
        <end position="396"/>
    </location>
</feature>
<feature type="transmembrane region" description="Helical" evidence="7">
    <location>
        <begin position="343"/>
        <end position="364"/>
    </location>
</feature>
<keyword evidence="6 7" id="KW-0472">Membrane</keyword>
<dbReference type="EMBL" id="JADBEE010000001">
    <property type="protein sequence ID" value="MBE1515200.1"/>
    <property type="molecule type" value="Genomic_DNA"/>
</dbReference>
<evidence type="ECO:0000256" key="3">
    <source>
        <dbReference type="ARBA" id="ARBA00022475"/>
    </source>
</evidence>
<feature type="transmembrane region" description="Helical" evidence="7">
    <location>
        <begin position="173"/>
        <end position="197"/>
    </location>
</feature>
<dbReference type="Gene3D" id="1.20.1720.10">
    <property type="entry name" value="Multidrug resistance protein D"/>
    <property type="match status" value="1"/>
</dbReference>
<dbReference type="PROSITE" id="PS50850">
    <property type="entry name" value="MFS"/>
    <property type="match status" value="1"/>
</dbReference>
<dbReference type="Gene3D" id="1.20.1250.20">
    <property type="entry name" value="MFS general substrate transporter like domains"/>
    <property type="match status" value="1"/>
</dbReference>
<evidence type="ECO:0000256" key="2">
    <source>
        <dbReference type="ARBA" id="ARBA00022448"/>
    </source>
</evidence>
<dbReference type="PANTHER" id="PTHR42718">
    <property type="entry name" value="MAJOR FACILITATOR SUPERFAMILY MULTIDRUG TRANSPORTER MFSC"/>
    <property type="match status" value="1"/>
</dbReference>
<dbReference type="InterPro" id="IPR020846">
    <property type="entry name" value="MFS_dom"/>
</dbReference>
<dbReference type="InterPro" id="IPR011701">
    <property type="entry name" value="MFS"/>
</dbReference>
<comment type="subcellular location">
    <subcellularLocation>
        <location evidence="1">Cell membrane</location>
        <topology evidence="1">Multi-pass membrane protein</topology>
    </subcellularLocation>
</comment>
<feature type="transmembrane region" description="Helical" evidence="7">
    <location>
        <begin position="147"/>
        <end position="167"/>
    </location>
</feature>
<dbReference type="Pfam" id="PF07690">
    <property type="entry name" value="MFS_1"/>
    <property type="match status" value="2"/>
</dbReference>
<accession>A0ABR9J8G6</accession>
<proteinExistence type="predicted"/>
<dbReference type="SUPFAM" id="SSF103473">
    <property type="entry name" value="MFS general substrate transporter"/>
    <property type="match status" value="1"/>
</dbReference>
<keyword evidence="10" id="KW-1185">Reference proteome</keyword>
<keyword evidence="5 7" id="KW-1133">Transmembrane helix</keyword>
<evidence type="ECO:0000256" key="4">
    <source>
        <dbReference type="ARBA" id="ARBA00022692"/>
    </source>
</evidence>
<dbReference type="CDD" id="cd17321">
    <property type="entry name" value="MFS_MMR_MDR_like"/>
    <property type="match status" value="1"/>
</dbReference>
<evidence type="ECO:0000256" key="5">
    <source>
        <dbReference type="ARBA" id="ARBA00022989"/>
    </source>
</evidence>
<feature type="transmembrane region" description="Helical" evidence="7">
    <location>
        <begin position="57"/>
        <end position="77"/>
    </location>
</feature>
<protein>
    <submittedName>
        <fullName evidence="9">DHA2 family multidrug resistance protein-like MFS transporter</fullName>
    </submittedName>
</protein>
<dbReference type="PANTHER" id="PTHR42718:SF47">
    <property type="entry name" value="METHYL VIOLOGEN RESISTANCE PROTEIN SMVA"/>
    <property type="match status" value="1"/>
</dbReference>
<evidence type="ECO:0000313" key="10">
    <source>
        <dbReference type="Proteomes" id="UP000636579"/>
    </source>
</evidence>
<feature type="transmembrane region" description="Helical" evidence="7">
    <location>
        <begin position="317"/>
        <end position="338"/>
    </location>
</feature>
<gene>
    <name evidence="9" type="ORF">H4W26_001955</name>
</gene>
<comment type="caution">
    <text evidence="9">The sequence shown here is derived from an EMBL/GenBank/DDBJ whole genome shotgun (WGS) entry which is preliminary data.</text>
</comment>
<organism evidence="9 10">
    <name type="scientific">Nesterenkonia halotolerans</name>
    <dbReference type="NCBI Taxonomy" id="225325"/>
    <lineage>
        <taxon>Bacteria</taxon>
        <taxon>Bacillati</taxon>
        <taxon>Actinomycetota</taxon>
        <taxon>Actinomycetes</taxon>
        <taxon>Micrococcales</taxon>
        <taxon>Micrococcaceae</taxon>
        <taxon>Nesterenkonia</taxon>
    </lineage>
</organism>
<feature type="transmembrane region" description="Helical" evidence="7">
    <location>
        <begin position="89"/>
        <end position="108"/>
    </location>
</feature>
<evidence type="ECO:0000256" key="6">
    <source>
        <dbReference type="ARBA" id="ARBA00023136"/>
    </source>
</evidence>
<reference evidence="9 10" key="1">
    <citation type="submission" date="2020-10" db="EMBL/GenBank/DDBJ databases">
        <title>Sequencing the genomes of 1000 actinobacteria strains.</title>
        <authorList>
            <person name="Klenk H.-P."/>
        </authorList>
    </citation>
    <scope>NUCLEOTIDE SEQUENCE [LARGE SCALE GENOMIC DNA]</scope>
    <source>
        <strain evidence="9 10">DSM 15474</strain>
    </source>
</reference>
<evidence type="ECO:0000256" key="7">
    <source>
        <dbReference type="SAM" id="Phobius"/>
    </source>
</evidence>